<feature type="chain" id="PRO_5040751804" evidence="1">
    <location>
        <begin position="20"/>
        <end position="272"/>
    </location>
</feature>
<proteinExistence type="predicted"/>
<comment type="caution">
    <text evidence="2">The sequence shown here is derived from an EMBL/GenBank/DDBJ whole genome shotgun (WGS) entry which is preliminary data.</text>
</comment>
<keyword evidence="3" id="KW-1185">Reference proteome</keyword>
<evidence type="ECO:0000313" key="3">
    <source>
        <dbReference type="Proteomes" id="UP001139486"/>
    </source>
</evidence>
<feature type="signal peptide" evidence="1">
    <location>
        <begin position="1"/>
        <end position="19"/>
    </location>
</feature>
<sequence>MSALTILTLSAAIAQQAPAAPPPAATAPTEAQRLAQSASLGRLVYALDRAAWVSSDALTAQVPKDQLGSVGGYVVEIVDGKTLRVTYYRGAAAEARAFFTADVRDLKVVSSERLATPVPLTPTQAMLAAARTTAAKTAVTLGYRPCTPVPFNTVVLPPRSGGPAVVYLLTAQQDARRYVMGGNYRVVVAADGTVLSTRPYDKSCRTVDLPSLPPGAKPVGFVVNHLLDPVPTEMHVFASYSLRMPVFVSTPDGRRWKVASDAITPMAAPPAQ</sequence>
<keyword evidence="1" id="KW-0732">Signal</keyword>
<dbReference type="EMBL" id="JAMLDY010000010">
    <property type="protein sequence ID" value="MCP3735115.1"/>
    <property type="molecule type" value="Genomic_DNA"/>
</dbReference>
<organism evidence="2 3">
    <name type="scientific">Sphingomonas liriopis</name>
    <dbReference type="NCBI Taxonomy" id="2949094"/>
    <lineage>
        <taxon>Bacteria</taxon>
        <taxon>Pseudomonadati</taxon>
        <taxon>Pseudomonadota</taxon>
        <taxon>Alphaproteobacteria</taxon>
        <taxon>Sphingomonadales</taxon>
        <taxon>Sphingomonadaceae</taxon>
        <taxon>Sphingomonas</taxon>
    </lineage>
</organism>
<dbReference type="AlphaFoldDB" id="A0A9X2KQM1"/>
<protein>
    <submittedName>
        <fullName evidence="2">DUF4329 domain-containing protein</fullName>
    </submittedName>
</protein>
<gene>
    <name evidence="2" type="ORF">M9979_09565</name>
</gene>
<name>A0A9X2KQM1_9SPHN</name>
<evidence type="ECO:0000256" key="1">
    <source>
        <dbReference type="SAM" id="SignalP"/>
    </source>
</evidence>
<accession>A0A9X2KQM1</accession>
<reference evidence="2" key="1">
    <citation type="submission" date="2022-05" db="EMBL/GenBank/DDBJ databases">
        <title>Sphingomonas sp. strain RP10 Genome sequencing and assembly.</title>
        <authorList>
            <person name="Kim I."/>
        </authorList>
    </citation>
    <scope>NUCLEOTIDE SEQUENCE</scope>
    <source>
        <strain evidence="2">RP10</strain>
    </source>
</reference>
<dbReference type="Proteomes" id="UP001139486">
    <property type="component" value="Unassembled WGS sequence"/>
</dbReference>
<dbReference type="RefSeq" id="WP_254289134.1">
    <property type="nucleotide sequence ID" value="NZ_JAMLDY010000010.1"/>
</dbReference>
<evidence type="ECO:0000313" key="2">
    <source>
        <dbReference type="EMBL" id="MCP3735115.1"/>
    </source>
</evidence>